<name>J1L1V6_9EURY</name>
<accession>J1L1V6</accession>
<dbReference type="RefSeq" id="WP_004038045.1">
    <property type="nucleotide sequence ID" value="NZ_CM001555.1"/>
</dbReference>
<evidence type="ECO:0000313" key="2">
    <source>
        <dbReference type="Proteomes" id="UP000005095"/>
    </source>
</evidence>
<keyword evidence="2" id="KW-1185">Reference proteome</keyword>
<dbReference type="Proteomes" id="UP000005095">
    <property type="component" value="Chromosome"/>
</dbReference>
<gene>
    <name evidence="1" type="ORF">Metli_0691</name>
</gene>
<dbReference type="EMBL" id="CM001555">
    <property type="protein sequence ID" value="EJG06655.1"/>
    <property type="molecule type" value="Genomic_DNA"/>
</dbReference>
<dbReference type="HOGENOM" id="CLU_929419_0_0_2"/>
<reference evidence="1 2" key="1">
    <citation type="submission" date="2011-08" db="EMBL/GenBank/DDBJ databases">
        <title>The complete genome of Methanofollis liminatans DSM 4140.</title>
        <authorList>
            <consortium name="US DOE Joint Genome Institute (JGI-PGF)"/>
            <person name="Lucas S."/>
            <person name="Han J."/>
            <person name="Lapidus A."/>
            <person name="Bruce D."/>
            <person name="Goodwin L."/>
            <person name="Pitluck S."/>
            <person name="Peters L."/>
            <person name="Kyrpides N."/>
            <person name="Mavromatis K."/>
            <person name="Ivanova N."/>
            <person name="Mikhailova N."/>
            <person name="Lu M."/>
            <person name="Detter J.C."/>
            <person name="Tapia R."/>
            <person name="Han C."/>
            <person name="Land M."/>
            <person name="Hauser L."/>
            <person name="Markowitz V."/>
            <person name="Cheng J.-F."/>
            <person name="Hugenholtz P."/>
            <person name="Woyke T."/>
            <person name="Wu D."/>
            <person name="Spring S."/>
            <person name="Schuler E."/>
            <person name="Brambilla E."/>
            <person name="Klenk H.-P."/>
            <person name="Eisen J.A."/>
        </authorList>
    </citation>
    <scope>NUCLEOTIDE SEQUENCE [LARGE SCALE GENOMIC DNA]</scope>
    <source>
        <strain evidence="1 2">DSM 4140</strain>
    </source>
</reference>
<sequence length="299" mass="32473">MTPKPRSSLGPIPLIDGISLTIAAERDRWISTFTRGEEVIAEERSKTPPWAGRYAAGRLTNVVCTAVPLDKKTVRAAIIKIFEAIEGSDDAQALVSEPAARVIGETVAVRVEVCDPPVYLIDLEQGKSMAFTARDVAAHAPIALNTRWLSVHPREPLGASGRDFETVIDFWLSIAEEVEPAGSVSPWESVVERLQIRIAPLEAPQTPDGLIKGGIYQEPGGPLWISGRLVGDVLKDSGRNENDAGFSKYLQAAGLLVCPSQPKRLGRMLIRAWGFTPDFRPDDPKVSDFSDLTAEEVAP</sequence>
<protein>
    <submittedName>
        <fullName evidence="1">Uncharacterized protein</fullName>
    </submittedName>
</protein>
<dbReference type="STRING" id="28892.Metli_0691"/>
<evidence type="ECO:0000313" key="1">
    <source>
        <dbReference type="EMBL" id="EJG06655.1"/>
    </source>
</evidence>
<organism evidence="1 2">
    <name type="scientific">Methanofollis liminatans DSM 4140</name>
    <dbReference type="NCBI Taxonomy" id="28892"/>
    <lineage>
        <taxon>Archaea</taxon>
        <taxon>Methanobacteriati</taxon>
        <taxon>Methanobacteriota</taxon>
        <taxon>Stenosarchaea group</taxon>
        <taxon>Methanomicrobia</taxon>
        <taxon>Methanomicrobiales</taxon>
        <taxon>Methanomicrobiaceae</taxon>
        <taxon>Methanofollis</taxon>
    </lineage>
</organism>
<dbReference type="AlphaFoldDB" id="J1L1V6"/>
<proteinExistence type="predicted"/>